<reference evidence="2" key="1">
    <citation type="submission" date="2021-09" db="EMBL/GenBank/DDBJ databases">
        <authorList>
            <consortium name="AG Swart"/>
            <person name="Singh M."/>
            <person name="Singh A."/>
            <person name="Seah K."/>
            <person name="Emmerich C."/>
        </authorList>
    </citation>
    <scope>NUCLEOTIDE SEQUENCE</scope>
    <source>
        <strain evidence="2">ATCC30299</strain>
    </source>
</reference>
<keyword evidence="1" id="KW-1133">Transmembrane helix</keyword>
<evidence type="ECO:0000256" key="1">
    <source>
        <dbReference type="SAM" id="Phobius"/>
    </source>
</evidence>
<gene>
    <name evidence="2" type="ORF">BSTOLATCC_MIC39783</name>
</gene>
<evidence type="ECO:0000313" key="2">
    <source>
        <dbReference type="EMBL" id="CAG9326004.1"/>
    </source>
</evidence>
<keyword evidence="3" id="KW-1185">Reference proteome</keyword>
<dbReference type="AlphaFoldDB" id="A0AAU9JGH8"/>
<protein>
    <submittedName>
        <fullName evidence="2">Uncharacterized protein</fullName>
    </submittedName>
</protein>
<comment type="caution">
    <text evidence="2">The sequence shown here is derived from an EMBL/GenBank/DDBJ whole genome shotgun (WGS) entry which is preliminary data.</text>
</comment>
<keyword evidence="1" id="KW-0812">Transmembrane</keyword>
<dbReference type="EMBL" id="CAJZBQ010000039">
    <property type="protein sequence ID" value="CAG9326004.1"/>
    <property type="molecule type" value="Genomic_DNA"/>
</dbReference>
<name>A0AAU9JGH8_9CILI</name>
<dbReference type="Proteomes" id="UP001162131">
    <property type="component" value="Unassembled WGS sequence"/>
</dbReference>
<feature type="transmembrane region" description="Helical" evidence="1">
    <location>
        <begin position="30"/>
        <end position="48"/>
    </location>
</feature>
<evidence type="ECO:0000313" key="3">
    <source>
        <dbReference type="Proteomes" id="UP001162131"/>
    </source>
</evidence>
<sequence>MSSYQTMKNLLKEPLIMKKRKKLYRNMKRCLKMGSFITNLVLICIFWRKELTMLLKKEKKGAVHSVDLQVEKIIAAPTWHAQCVRLYGAIFAEKKNQIVIKVI</sequence>
<accession>A0AAU9JGH8</accession>
<organism evidence="2 3">
    <name type="scientific">Blepharisma stoltei</name>
    <dbReference type="NCBI Taxonomy" id="1481888"/>
    <lineage>
        <taxon>Eukaryota</taxon>
        <taxon>Sar</taxon>
        <taxon>Alveolata</taxon>
        <taxon>Ciliophora</taxon>
        <taxon>Postciliodesmatophora</taxon>
        <taxon>Heterotrichea</taxon>
        <taxon>Heterotrichida</taxon>
        <taxon>Blepharismidae</taxon>
        <taxon>Blepharisma</taxon>
    </lineage>
</organism>
<proteinExistence type="predicted"/>
<keyword evidence="1" id="KW-0472">Membrane</keyword>